<organism evidence="2 3">
    <name type="scientific">Streptococcus bovimastitidis</name>
    <dbReference type="NCBI Taxonomy" id="1856638"/>
    <lineage>
        <taxon>Bacteria</taxon>
        <taxon>Bacillati</taxon>
        <taxon>Bacillota</taxon>
        <taxon>Bacilli</taxon>
        <taxon>Lactobacillales</taxon>
        <taxon>Streptococcaceae</taxon>
        <taxon>Streptococcus</taxon>
    </lineage>
</organism>
<accession>A0A1L8MP87</accession>
<dbReference type="AlphaFoldDB" id="A0A1L8MP87"/>
<dbReference type="InterPro" id="IPR036514">
    <property type="entry name" value="SGNH_hydro_sf"/>
</dbReference>
<evidence type="ECO:0000313" key="2">
    <source>
        <dbReference type="EMBL" id="OJF72546.1"/>
    </source>
</evidence>
<gene>
    <name evidence="2" type="ORF">A9Q68_03080</name>
</gene>
<dbReference type="EMBL" id="LZDD01000001">
    <property type="protein sequence ID" value="OJF72546.1"/>
    <property type="molecule type" value="Genomic_DNA"/>
</dbReference>
<name>A0A1L8MP87_9STRE</name>
<feature type="domain" description="SGNH hydrolase-type esterase" evidence="1">
    <location>
        <begin position="35"/>
        <end position="194"/>
    </location>
</feature>
<dbReference type="PANTHER" id="PTHR30383:SF5">
    <property type="entry name" value="SGNH HYDROLASE-TYPE ESTERASE DOMAIN-CONTAINING PROTEIN"/>
    <property type="match status" value="1"/>
</dbReference>
<evidence type="ECO:0000259" key="1">
    <source>
        <dbReference type="Pfam" id="PF13472"/>
    </source>
</evidence>
<dbReference type="GO" id="GO:0004622">
    <property type="term" value="F:phosphatidylcholine lysophospholipase activity"/>
    <property type="evidence" value="ECO:0007669"/>
    <property type="project" value="TreeGrafter"/>
</dbReference>
<protein>
    <submittedName>
        <fullName evidence="2">Lipase</fullName>
    </submittedName>
</protein>
<comment type="caution">
    <text evidence="2">The sequence shown here is derived from an EMBL/GenBank/DDBJ whole genome shotgun (WGS) entry which is preliminary data.</text>
</comment>
<dbReference type="InterPro" id="IPR013830">
    <property type="entry name" value="SGNH_hydro"/>
</dbReference>
<dbReference type="Proteomes" id="UP000182015">
    <property type="component" value="Unassembled WGS sequence"/>
</dbReference>
<dbReference type="RefSeq" id="WP_071793230.1">
    <property type="nucleotide sequence ID" value="NZ_LZDD01000001.1"/>
</dbReference>
<reference evidence="3" key="1">
    <citation type="submission" date="2016-06" db="EMBL/GenBank/DDBJ databases">
        <authorList>
            <person name="de Vries S.P.W."/>
            <person name="Hadjirin N.F."/>
            <person name="Lay E.M."/>
            <person name="Zadoks R.N."/>
            <person name="Peacock S.J."/>
            <person name="Parkhill J."/>
            <person name="Grant A.J."/>
            <person name="Mcdougall S."/>
            <person name="Holmes M.A."/>
        </authorList>
    </citation>
    <scope>NUCLEOTIDE SEQUENCE [LARGE SCALE GENOMIC DNA]</scope>
    <source>
        <strain evidence="3">NZ1587</strain>
    </source>
</reference>
<dbReference type="Pfam" id="PF13472">
    <property type="entry name" value="Lipase_GDSL_2"/>
    <property type="match status" value="1"/>
</dbReference>
<dbReference type="STRING" id="1856638.A9Q68_03080"/>
<sequence length="204" mass="22881">MLETVSEELLAYQMDLLDSYITLNKSVEPGGFVFVGDSIIEFFPLKKYLGREHPIHNRGIAGTDSKWLLEHLDHQISDLKAGKVFILVGTNDIGLGTSIEEIKSNLLEIVARLKRSSPFTSIHLMSVLPVSNLDQYKQTVKVRNNQLIDELNKVIQEIPNVIYIDLVPPLKISENALDPSLTKDGLHLNLSGYEKIAKIIATYL</sequence>
<proteinExistence type="predicted"/>
<dbReference type="InterPro" id="IPR051532">
    <property type="entry name" value="Ester_Hydrolysis_Enzymes"/>
</dbReference>
<dbReference type="OrthoDB" id="2513075at2"/>
<dbReference type="PANTHER" id="PTHR30383">
    <property type="entry name" value="THIOESTERASE 1/PROTEASE 1/LYSOPHOSPHOLIPASE L1"/>
    <property type="match status" value="1"/>
</dbReference>
<dbReference type="SUPFAM" id="SSF52266">
    <property type="entry name" value="SGNH hydrolase"/>
    <property type="match status" value="1"/>
</dbReference>
<keyword evidence="3" id="KW-1185">Reference proteome</keyword>
<evidence type="ECO:0000313" key="3">
    <source>
        <dbReference type="Proteomes" id="UP000182015"/>
    </source>
</evidence>
<dbReference type="Gene3D" id="3.40.50.1110">
    <property type="entry name" value="SGNH hydrolase"/>
    <property type="match status" value="1"/>
</dbReference>